<organism evidence="1 2">
    <name type="scientific">Shewanella jiangmenensis</name>
    <dbReference type="NCBI Taxonomy" id="2837387"/>
    <lineage>
        <taxon>Bacteria</taxon>
        <taxon>Pseudomonadati</taxon>
        <taxon>Pseudomonadota</taxon>
        <taxon>Gammaproteobacteria</taxon>
        <taxon>Alteromonadales</taxon>
        <taxon>Shewanellaceae</taxon>
        <taxon>Shewanella</taxon>
    </lineage>
</organism>
<dbReference type="EMBL" id="JAHEPS010000001">
    <property type="protein sequence ID" value="MBT1443767.1"/>
    <property type="molecule type" value="Genomic_DNA"/>
</dbReference>
<gene>
    <name evidence="1" type="ORF">KJI95_04400</name>
</gene>
<reference evidence="1 2" key="1">
    <citation type="submission" date="2021-05" db="EMBL/GenBank/DDBJ databases">
        <title>Shewanella sp. JM162201.</title>
        <authorList>
            <person name="Xu S."/>
            <person name="Li A."/>
        </authorList>
    </citation>
    <scope>NUCLEOTIDE SEQUENCE [LARGE SCALE GENOMIC DNA]</scope>
    <source>
        <strain evidence="1 2">JM162201</strain>
    </source>
</reference>
<comment type="caution">
    <text evidence="1">The sequence shown here is derived from an EMBL/GenBank/DDBJ whole genome shotgun (WGS) entry which is preliminary data.</text>
</comment>
<dbReference type="Gene3D" id="1.10.287.3020">
    <property type="match status" value="1"/>
</dbReference>
<accession>A0ABS5UZW8</accession>
<evidence type="ECO:0000313" key="1">
    <source>
        <dbReference type="EMBL" id="MBT1443767.1"/>
    </source>
</evidence>
<keyword evidence="2" id="KW-1185">Reference proteome</keyword>
<protein>
    <submittedName>
        <fullName evidence="1">DUF3144 domain-containing protein</fullName>
    </submittedName>
</protein>
<dbReference type="InterPro" id="IPR021490">
    <property type="entry name" value="DUF3144"/>
</dbReference>
<evidence type="ECO:0000313" key="2">
    <source>
        <dbReference type="Proteomes" id="UP001195903"/>
    </source>
</evidence>
<sequence length="105" mass="12342">MSEKESATTTDSQAAFYERATAMIKLANQQNQDPTIKTGEISASFMWAVARYNAWFGSTSFETKEQMQAKKQEMLDYYMERYKEMLDANLDDYIENFDHYRSTQK</sequence>
<dbReference type="Proteomes" id="UP001195903">
    <property type="component" value="Unassembled WGS sequence"/>
</dbReference>
<dbReference type="Pfam" id="PF11342">
    <property type="entry name" value="DUF3144"/>
    <property type="match status" value="1"/>
</dbReference>
<dbReference type="RefSeq" id="WP_214505928.1">
    <property type="nucleotide sequence ID" value="NZ_JAHEPS010000001.1"/>
</dbReference>
<proteinExistence type="predicted"/>
<name>A0ABS5UZW8_9GAMM</name>